<evidence type="ECO:0000313" key="1">
    <source>
        <dbReference type="EMBL" id="RYR35226.1"/>
    </source>
</evidence>
<accession>A0A445B9A2</accession>
<sequence>MKEKNHNFFYELELELDHSIKNAFWADARRCTLMKNEDIQSFKSYFNVGFVLWEKSLRKAF</sequence>
<name>A0A445B9A2_ARAHY</name>
<protein>
    <recommendedName>
        <fullName evidence="3">Protein FAR1-RELATED SEQUENCE</fullName>
    </recommendedName>
</protein>
<organism evidence="1 2">
    <name type="scientific">Arachis hypogaea</name>
    <name type="common">Peanut</name>
    <dbReference type="NCBI Taxonomy" id="3818"/>
    <lineage>
        <taxon>Eukaryota</taxon>
        <taxon>Viridiplantae</taxon>
        <taxon>Streptophyta</taxon>
        <taxon>Embryophyta</taxon>
        <taxon>Tracheophyta</taxon>
        <taxon>Spermatophyta</taxon>
        <taxon>Magnoliopsida</taxon>
        <taxon>eudicotyledons</taxon>
        <taxon>Gunneridae</taxon>
        <taxon>Pentapetalae</taxon>
        <taxon>rosids</taxon>
        <taxon>fabids</taxon>
        <taxon>Fabales</taxon>
        <taxon>Fabaceae</taxon>
        <taxon>Papilionoideae</taxon>
        <taxon>50 kb inversion clade</taxon>
        <taxon>dalbergioids sensu lato</taxon>
        <taxon>Dalbergieae</taxon>
        <taxon>Pterocarpus clade</taxon>
        <taxon>Arachis</taxon>
    </lineage>
</organism>
<gene>
    <name evidence="1" type="ORF">Ahy_A10g050370</name>
</gene>
<keyword evidence="2" id="KW-1185">Reference proteome</keyword>
<evidence type="ECO:0008006" key="3">
    <source>
        <dbReference type="Google" id="ProtNLM"/>
    </source>
</evidence>
<proteinExistence type="predicted"/>
<evidence type="ECO:0000313" key="2">
    <source>
        <dbReference type="Proteomes" id="UP000289738"/>
    </source>
</evidence>
<dbReference type="EMBL" id="SDMP01000010">
    <property type="protein sequence ID" value="RYR35226.1"/>
    <property type="molecule type" value="Genomic_DNA"/>
</dbReference>
<reference evidence="1 2" key="1">
    <citation type="submission" date="2019-01" db="EMBL/GenBank/DDBJ databases">
        <title>Sequencing of cultivated peanut Arachis hypogaea provides insights into genome evolution and oil improvement.</title>
        <authorList>
            <person name="Chen X."/>
        </authorList>
    </citation>
    <scope>NUCLEOTIDE SEQUENCE [LARGE SCALE GENOMIC DNA]</scope>
    <source>
        <strain evidence="2">cv. Fuhuasheng</strain>
        <tissue evidence="1">Leaves</tissue>
    </source>
</reference>
<comment type="caution">
    <text evidence="1">The sequence shown here is derived from an EMBL/GenBank/DDBJ whole genome shotgun (WGS) entry which is preliminary data.</text>
</comment>
<dbReference type="AlphaFoldDB" id="A0A445B9A2"/>
<dbReference type="Proteomes" id="UP000289738">
    <property type="component" value="Chromosome A10"/>
</dbReference>